<feature type="region of interest" description="Disordered" evidence="1">
    <location>
        <begin position="254"/>
        <end position="283"/>
    </location>
</feature>
<name>A0ABM5DZT9_VICPA</name>
<proteinExistence type="predicted"/>
<evidence type="ECO:0000256" key="1">
    <source>
        <dbReference type="SAM" id="MobiDB-lite"/>
    </source>
</evidence>
<dbReference type="GeneID" id="107034800"/>
<sequence length="325" mass="35737">MCFSEATEHYSGMASESQRLIIHLLRVIRPTLTQLSRGQPERMRIRRHRSLDTWLSHSGNRTWKISFSVYHPCPESPPQTQLPCSARAGLEPLRVSEPATRRRAARFCPADPLESCGLIGSPCFKPAAKLLLFPAHRAAFSAFSAPASQLQFVILDGVSVAPKSWSPAIPPAHGAAEGGETAGELFPVPASLIPQKPRSDGAEEPGSGRGLPGLPRAASTPSEQGAGLSLANSHLHLQVRPHPTSRMILQSEQLPSPGQQQQVHRPPRHPPPHLRGQPLGYRSPPPLPLWPPELWWGKSLGRKEVNDLNKRNFFVLCKSHHMICY</sequence>
<evidence type="ECO:0000313" key="2">
    <source>
        <dbReference type="Proteomes" id="UP001652581"/>
    </source>
</evidence>
<accession>A0ABM5DZT9</accession>
<keyword evidence="2" id="KW-1185">Reference proteome</keyword>
<reference evidence="3" key="1">
    <citation type="submission" date="2025-08" db="UniProtKB">
        <authorList>
            <consortium name="RefSeq"/>
        </authorList>
    </citation>
    <scope>IDENTIFICATION</scope>
</reference>
<feature type="region of interest" description="Disordered" evidence="1">
    <location>
        <begin position="191"/>
        <end position="227"/>
    </location>
</feature>
<organism evidence="2 3">
    <name type="scientific">Vicugna pacos</name>
    <name type="common">Alpaca</name>
    <name type="synonym">Lama pacos</name>
    <dbReference type="NCBI Taxonomy" id="30538"/>
    <lineage>
        <taxon>Eukaryota</taxon>
        <taxon>Metazoa</taxon>
        <taxon>Chordata</taxon>
        <taxon>Craniata</taxon>
        <taxon>Vertebrata</taxon>
        <taxon>Euteleostomi</taxon>
        <taxon>Mammalia</taxon>
        <taxon>Eutheria</taxon>
        <taxon>Laurasiatheria</taxon>
        <taxon>Artiodactyla</taxon>
        <taxon>Tylopoda</taxon>
        <taxon>Camelidae</taxon>
        <taxon>Vicugna</taxon>
    </lineage>
</organism>
<gene>
    <name evidence="3" type="primary">LOC107034800</name>
</gene>
<evidence type="ECO:0000313" key="3">
    <source>
        <dbReference type="RefSeq" id="XP_072826423.1"/>
    </source>
</evidence>
<dbReference type="Proteomes" id="UP001652581">
    <property type="component" value="Chromosome 10"/>
</dbReference>
<protein>
    <submittedName>
        <fullName evidence="3">Uncharacterized protein</fullName>
    </submittedName>
</protein>
<dbReference type="RefSeq" id="XP_072826423.1">
    <property type="nucleotide sequence ID" value="XM_072970322.1"/>
</dbReference>